<evidence type="ECO:0000313" key="3">
    <source>
        <dbReference type="EMBL" id="AAK91322.1"/>
    </source>
</evidence>
<dbReference type="PANTHER" id="PTHR48258">
    <property type="entry name" value="DUF4218 DOMAIN-CONTAINING PROTEIN-RELATED"/>
    <property type="match status" value="1"/>
</dbReference>
<dbReference type="EMBL" id="AC090441">
    <property type="protein sequence ID" value="AAK91322.1"/>
    <property type="molecule type" value="Genomic_DNA"/>
</dbReference>
<dbReference type="AlphaFoldDB" id="A0A5S6RCP3"/>
<dbReference type="Pfam" id="PF13963">
    <property type="entry name" value="Transpos_assoc"/>
    <property type="match status" value="1"/>
</dbReference>
<dbReference type="PANTHER" id="PTHR48258:SF15">
    <property type="entry name" value="OS02G0543900 PROTEIN"/>
    <property type="match status" value="1"/>
</dbReference>
<feature type="domain" description="Transposase-associated" evidence="2">
    <location>
        <begin position="14"/>
        <end position="79"/>
    </location>
</feature>
<proteinExistence type="predicted"/>
<dbReference type="Proteomes" id="UP000000763">
    <property type="component" value="Chromosome 10"/>
</dbReference>
<evidence type="ECO:0000259" key="2">
    <source>
        <dbReference type="Pfam" id="PF13963"/>
    </source>
</evidence>
<evidence type="ECO:0000313" key="4">
    <source>
        <dbReference type="Proteomes" id="UP000000763"/>
    </source>
</evidence>
<dbReference type="InterPro" id="IPR025452">
    <property type="entry name" value="DUF4218"/>
</dbReference>
<reference evidence="4" key="1">
    <citation type="journal article" date="2005" name="Nature">
        <title>The map-based sequence of the rice genome.</title>
        <authorList>
            <consortium name="International rice genome sequencing project (IRGSP)"/>
            <person name="Matsumoto T."/>
            <person name="Wu J."/>
            <person name="Kanamori H."/>
            <person name="Katayose Y."/>
            <person name="Fujisawa M."/>
            <person name="Namiki N."/>
            <person name="Mizuno H."/>
            <person name="Yamamoto K."/>
            <person name="Antonio B.A."/>
            <person name="Baba T."/>
            <person name="Sakata K."/>
            <person name="Nagamura Y."/>
            <person name="Aoki H."/>
            <person name="Arikawa K."/>
            <person name="Arita K."/>
            <person name="Bito T."/>
            <person name="Chiden Y."/>
            <person name="Fujitsuka N."/>
            <person name="Fukunaka R."/>
            <person name="Hamada M."/>
            <person name="Harada C."/>
            <person name="Hayashi A."/>
            <person name="Hijishita S."/>
            <person name="Honda M."/>
            <person name="Hosokawa S."/>
            <person name="Ichikawa Y."/>
            <person name="Idonuma A."/>
            <person name="Iijima M."/>
            <person name="Ikeda M."/>
            <person name="Ikeno M."/>
            <person name="Ito K."/>
            <person name="Ito S."/>
            <person name="Ito T."/>
            <person name="Ito Y."/>
            <person name="Ito Y."/>
            <person name="Iwabuchi A."/>
            <person name="Kamiya K."/>
            <person name="Karasawa W."/>
            <person name="Kurita K."/>
            <person name="Katagiri S."/>
            <person name="Kikuta A."/>
            <person name="Kobayashi H."/>
            <person name="Kobayashi N."/>
            <person name="Machita K."/>
            <person name="Maehara T."/>
            <person name="Masukawa M."/>
            <person name="Mizubayashi T."/>
            <person name="Mukai Y."/>
            <person name="Nagasaki H."/>
            <person name="Nagata Y."/>
            <person name="Naito S."/>
            <person name="Nakashima M."/>
            <person name="Nakama Y."/>
            <person name="Nakamichi Y."/>
            <person name="Nakamura M."/>
            <person name="Meguro A."/>
            <person name="Negishi M."/>
            <person name="Ohta I."/>
            <person name="Ohta T."/>
            <person name="Okamoto M."/>
            <person name="Ono N."/>
            <person name="Saji S."/>
            <person name="Sakaguchi M."/>
            <person name="Sakai K."/>
            <person name="Shibata M."/>
            <person name="Shimokawa T."/>
            <person name="Song J."/>
            <person name="Takazaki Y."/>
            <person name="Terasawa K."/>
            <person name="Tsugane M."/>
            <person name="Tsuji K."/>
            <person name="Ueda S."/>
            <person name="Waki K."/>
            <person name="Yamagata H."/>
            <person name="Yamamoto M."/>
            <person name="Yamamoto S."/>
            <person name="Yamane H."/>
            <person name="Yoshiki S."/>
            <person name="Yoshihara R."/>
            <person name="Yukawa K."/>
            <person name="Zhong H."/>
            <person name="Yano M."/>
            <person name="Yuan Q."/>
            <person name="Ouyang S."/>
            <person name="Liu J."/>
            <person name="Jones K.M."/>
            <person name="Gansberger K."/>
            <person name="Moffat K."/>
            <person name="Hill J."/>
            <person name="Bera J."/>
            <person name="Fadrosh D."/>
            <person name="Jin S."/>
            <person name="Johri S."/>
            <person name="Kim M."/>
            <person name="Overton L."/>
            <person name="Reardon M."/>
            <person name="Tsitrin T."/>
            <person name="Vuong H."/>
            <person name="Weaver B."/>
            <person name="Ciecko A."/>
            <person name="Tallon L."/>
            <person name="Jackson J."/>
            <person name="Pai G."/>
            <person name="Aken S.V."/>
            <person name="Utterback T."/>
            <person name="Reidmuller S."/>
            <person name="Feldblyum T."/>
            <person name="Hsiao J."/>
            <person name="Zismann V."/>
            <person name="Iobst S."/>
            <person name="de Vazeille A.R."/>
            <person name="Buell C.R."/>
            <person name="Ying K."/>
            <person name="Li Y."/>
            <person name="Lu T."/>
            <person name="Huang Y."/>
            <person name="Zhao Q."/>
            <person name="Feng Q."/>
            <person name="Zhang L."/>
            <person name="Zhu J."/>
            <person name="Weng Q."/>
            <person name="Mu J."/>
            <person name="Lu Y."/>
            <person name="Fan D."/>
            <person name="Liu Y."/>
            <person name="Guan J."/>
            <person name="Zhang Y."/>
            <person name="Yu S."/>
            <person name="Liu X."/>
            <person name="Zhang Y."/>
            <person name="Hong G."/>
            <person name="Han B."/>
            <person name="Choisne N."/>
            <person name="Demange N."/>
            <person name="Orjeda G."/>
            <person name="Samain S."/>
            <person name="Cattolico L."/>
            <person name="Pelletier E."/>
            <person name="Couloux A."/>
            <person name="Segurens B."/>
            <person name="Wincker P."/>
            <person name="D'Hont A."/>
            <person name="Scarpelli C."/>
            <person name="Weissenbach J."/>
            <person name="Salanoubat M."/>
            <person name="Quetier F."/>
            <person name="Yu Y."/>
            <person name="Kim H.R."/>
            <person name="Rambo T."/>
            <person name="Currie J."/>
            <person name="Collura K."/>
            <person name="Luo M."/>
            <person name="Yang T."/>
            <person name="Ammiraju J.S.S."/>
            <person name="Engler F."/>
            <person name="Soderlund C."/>
            <person name="Wing R.A."/>
            <person name="Palmer L.E."/>
            <person name="de la Bastide M."/>
            <person name="Spiegel L."/>
            <person name="Nascimento L."/>
            <person name="Zutavern T."/>
            <person name="O'Shaughnessy A."/>
            <person name="Dike S."/>
            <person name="Dedhia N."/>
            <person name="Preston R."/>
            <person name="Balija V."/>
            <person name="McCombie W.R."/>
            <person name="Chow T."/>
            <person name="Chen H."/>
            <person name="Chung M."/>
            <person name="Chen C."/>
            <person name="Shaw J."/>
            <person name="Wu H."/>
            <person name="Hsiao K."/>
            <person name="Chao Y."/>
            <person name="Chu M."/>
            <person name="Cheng C."/>
            <person name="Hour A."/>
            <person name="Lee P."/>
            <person name="Lin S."/>
            <person name="Lin Y."/>
            <person name="Liou J."/>
            <person name="Liu S."/>
            <person name="Hsing Y."/>
            <person name="Raghuvanshi S."/>
            <person name="Mohanty A."/>
            <person name="Bharti A.K."/>
            <person name="Gaur A."/>
            <person name="Gupta V."/>
            <person name="Kumar D."/>
            <person name="Ravi V."/>
            <person name="Vij S."/>
            <person name="Kapur A."/>
            <person name="Khurana P."/>
            <person name="Khurana P."/>
            <person name="Khurana J.P."/>
            <person name="Tyagi A.K."/>
            <person name="Gaikwad K."/>
            <person name="Singh A."/>
            <person name="Dalal V."/>
            <person name="Srivastava S."/>
            <person name="Dixit A."/>
            <person name="Pal A.K."/>
            <person name="Ghazi I.A."/>
            <person name="Yadav M."/>
            <person name="Pandit A."/>
            <person name="Bhargava A."/>
            <person name="Sureshbabu K."/>
            <person name="Batra K."/>
            <person name="Sharma T.R."/>
            <person name="Mohapatra T."/>
            <person name="Singh N.K."/>
            <person name="Messing J."/>
            <person name="Nelson A.B."/>
            <person name="Fuks G."/>
            <person name="Kavchok S."/>
            <person name="Keizer G."/>
            <person name="Linton E."/>
            <person name="Llaca V."/>
            <person name="Song R."/>
            <person name="Tanyolac B."/>
            <person name="Young S."/>
            <person name="Ho-Il K."/>
            <person name="Hahn J.H."/>
            <person name="Sangsakoo G."/>
            <person name="Vanavichit A."/>
            <person name="de Mattos Luiz.A.T."/>
            <person name="Zimmer P.D."/>
            <person name="Malone G."/>
            <person name="Dellagostin O."/>
            <person name="de Oliveira A.C."/>
            <person name="Bevan M."/>
            <person name="Bancroft I."/>
            <person name="Minx P."/>
            <person name="Cordum H."/>
            <person name="Wilson R."/>
            <person name="Cheng Z."/>
            <person name="Jin W."/>
            <person name="Jiang J."/>
            <person name="Leong S.A."/>
            <person name="Iwama H."/>
            <person name="Gojobori T."/>
            <person name="Itoh T."/>
            <person name="Niimura Y."/>
            <person name="Fujii Y."/>
            <person name="Habara T."/>
            <person name="Sakai H."/>
            <person name="Sato Y."/>
            <person name="Wilson G."/>
            <person name="Kumar K."/>
            <person name="McCouch S."/>
            <person name="Juretic N."/>
            <person name="Hoen D."/>
            <person name="Wright S."/>
            <person name="Bruskiewich R."/>
            <person name="Bureau T."/>
            <person name="Miyao A."/>
            <person name="Hirochika H."/>
            <person name="Nishikawa T."/>
            <person name="Kadowaki K."/>
            <person name="Sugiura M."/>
            <person name="Burr B."/>
            <person name="Sasaki T."/>
        </authorList>
    </citation>
    <scope>NUCLEOTIDE SEQUENCE [LARGE SCALE GENOMIC DNA]</scope>
    <source>
        <strain evidence="4">cv. Nipponbare</strain>
    </source>
</reference>
<organism evidence="3 4">
    <name type="scientific">Oryza sativa subsp. japonica</name>
    <name type="common">Rice</name>
    <dbReference type="NCBI Taxonomy" id="39947"/>
    <lineage>
        <taxon>Eukaryota</taxon>
        <taxon>Viridiplantae</taxon>
        <taxon>Streptophyta</taxon>
        <taxon>Embryophyta</taxon>
        <taxon>Tracheophyta</taxon>
        <taxon>Spermatophyta</taxon>
        <taxon>Magnoliopsida</taxon>
        <taxon>Liliopsida</taxon>
        <taxon>Poales</taxon>
        <taxon>Poaceae</taxon>
        <taxon>BOP clade</taxon>
        <taxon>Oryzoideae</taxon>
        <taxon>Oryzeae</taxon>
        <taxon>Oryzinae</taxon>
        <taxon>Oryza</taxon>
        <taxon>Oryza sativa</taxon>
    </lineage>
</organism>
<dbReference type="InterPro" id="IPR029480">
    <property type="entry name" value="Transpos_assoc"/>
</dbReference>
<name>A0A5S6RCP3_ORYSJ</name>
<evidence type="ECO:0000259" key="1">
    <source>
        <dbReference type="Pfam" id="PF13960"/>
    </source>
</evidence>
<dbReference type="Pfam" id="PF02992">
    <property type="entry name" value="Transposase_21"/>
    <property type="match status" value="1"/>
</dbReference>
<protein>
    <submittedName>
        <fullName evidence="3">Transposase protein</fullName>
    </submittedName>
</protein>
<gene>
    <name evidence="3" type="ORF">OSJNBb0052C09.4</name>
</gene>
<feature type="domain" description="DUF4218" evidence="1">
    <location>
        <begin position="498"/>
        <end position="610"/>
    </location>
</feature>
<dbReference type="Pfam" id="PF13960">
    <property type="entry name" value="DUF4218"/>
    <property type="match status" value="1"/>
</dbReference>
<dbReference type="InterPro" id="IPR004242">
    <property type="entry name" value="Transposase_21"/>
</dbReference>
<reference evidence="4" key="2">
    <citation type="journal article" date="2008" name="Nucleic Acids Res.">
        <title>The rice annotation project database (RAP-DB): 2008 update.</title>
        <authorList>
            <consortium name="The rice annotation project (RAP)"/>
        </authorList>
    </citation>
    <scope>GENOME REANNOTATION</scope>
    <source>
        <strain evidence="4">cv. Nipponbare</strain>
    </source>
</reference>
<sequence length="870" mass="100601">MDLETIKILLRYPRGSVEYLAGVDGFLEFAYKDKLEDTKIYCPCETCVHTMLLSKNDVYDHLVCNGMLQSYDQWDFHGESSEEQIRNQQPQPHNEDMRANMHELINDALRTVYDDMPMSDSADSPCTHTDGPNLEAQAFYKLVKDSEKPLWDGSDSPAWKNFDKRFKQFASDSRNIRFGLATDGFNPYGMLSSTYSCWPVVLVIYNLPPWLCMKEPNLLMPLIIPGLKSPGDNIHVFLQPLLEDLRDIFVNGISIYDAFRNETFNLRAAVLWTINDLPTLGMLASHMVHGEFACPPCGPNVWSKRLAHGKKSCFMGHRRFLPPNHEFRFDRNSFDGTTEISTEPMTYYGRPVLDEINAIGDFKKSKTYKAVSSLFTLPYWDGNLLRHNLDVMHIEKNVCDNIYGILLNLEGKSKDNLQVRLDLKEMNIRGELHPQQRTSSKFYLPPASFTMSKRKIHGLKTHDCHVLMQQLMPIALRGILPDEVTSVLFDLSAYFRGICSKVLHVDELDRLEEAIKITLCRMEMIFPPGFFTVMVHLVVHLATECKIAGPVCYRWMYFIERYLGKLKSYVRNKARPEGSIAESYLADECMAFCSRYLEGFSTKHNIPSRNNDKPDQFETPMSRQESTLFPPVGKPLGKPSAYSLTDREKLQAYRYVLYNCDAIVPYLKEHAADLQRKKRKRLTPKNIENMQNEQFPDWFRDYILQLENQRGIDSIDEDIRWLARGPIEVAKRHRAFNTHGYRFRSKRYARVTQNSGVVVTVKTSSYTSASDTNPILGDIMYYGRIEHEPFVFANQVNQVFYIEDHLNPGWSIVRNMKPRDVFELGEEWNDVECEPYHVNNLGELFDSAHDGQTWIRRDIEGTTVDNMVTN</sequence>
<accession>A0A5S6RCP3</accession>